<organism evidence="6 7">
    <name type="scientific">Vibrio furnissii</name>
    <dbReference type="NCBI Taxonomy" id="29494"/>
    <lineage>
        <taxon>Bacteria</taxon>
        <taxon>Pseudomonadati</taxon>
        <taxon>Pseudomonadota</taxon>
        <taxon>Gammaproteobacteria</taxon>
        <taxon>Vibrionales</taxon>
        <taxon>Vibrionaceae</taxon>
        <taxon>Vibrio</taxon>
    </lineage>
</organism>
<dbReference type="InterPro" id="IPR003439">
    <property type="entry name" value="ABC_transporter-like_ATP-bd"/>
</dbReference>
<dbReference type="Pfam" id="PF00005">
    <property type="entry name" value="ABC_tran"/>
    <property type="match status" value="1"/>
</dbReference>
<comment type="caution">
    <text evidence="6">The sequence shown here is derived from an EMBL/GenBank/DDBJ whole genome shotgun (WGS) entry which is preliminary data.</text>
</comment>
<dbReference type="InterPro" id="IPR027417">
    <property type="entry name" value="P-loop_NTPase"/>
</dbReference>
<keyword evidence="7" id="KW-1185">Reference proteome</keyword>
<dbReference type="GO" id="GO:0016887">
    <property type="term" value="F:ATP hydrolysis activity"/>
    <property type="evidence" value="ECO:0007669"/>
    <property type="project" value="InterPro"/>
</dbReference>
<dbReference type="InParanoid" id="A0A0Q2MV25"/>
<reference evidence="6 7" key="1">
    <citation type="submission" date="2015-08" db="EMBL/GenBank/DDBJ databases">
        <title>Antibacterial properties of a collection of Vibrionaceae strains.</title>
        <authorList>
            <person name="Giubergia S."/>
        </authorList>
    </citation>
    <scope>NUCLEOTIDE SEQUENCE [LARGE SCALE GENOMIC DNA]</scope>
    <source>
        <strain evidence="6 7">S0821</strain>
    </source>
</reference>
<dbReference type="SUPFAM" id="SSF52540">
    <property type="entry name" value="P-loop containing nucleoside triphosphate hydrolases"/>
    <property type="match status" value="1"/>
</dbReference>
<name>A0A0Q2MV25_VIBFU</name>
<dbReference type="InterPro" id="IPR003593">
    <property type="entry name" value="AAA+_ATPase"/>
</dbReference>
<feature type="domain" description="ABC transporter" evidence="5">
    <location>
        <begin position="6"/>
        <end position="230"/>
    </location>
</feature>
<dbReference type="InterPro" id="IPR017871">
    <property type="entry name" value="ABC_transporter-like_CS"/>
</dbReference>
<sequence length="256" mass="28346">MNPITLKTEQLVCGHRPNRPLFDPVDLVLSRGEITAILGGNGQGKTTLMKTLLGDQRPLQGRVEHSGRINFVPQRFDCAFSYAVLDMVLMGRANAIGLFSSPSQHDITMAQRALAMLSIDHLAHEAFDRLSGGQQQLVLIARALASECDVLILDEPTTALDLAHQATVIELLHALAKERQISILFSTHDPAQAQFIADHVVLLMKDKRCLTGPKHEVLTEHHLTELYGVPIQQCHIQRGHQSYTTFLPDLGRFLGE</sequence>
<evidence type="ECO:0000259" key="5">
    <source>
        <dbReference type="PROSITE" id="PS50893"/>
    </source>
</evidence>
<proteinExistence type="inferred from homology"/>
<dbReference type="Proteomes" id="UP000051221">
    <property type="component" value="Unassembled WGS sequence"/>
</dbReference>
<evidence type="ECO:0000256" key="2">
    <source>
        <dbReference type="ARBA" id="ARBA00022448"/>
    </source>
</evidence>
<dbReference type="PANTHER" id="PTHR42734">
    <property type="entry name" value="METAL TRANSPORT SYSTEM ATP-BINDING PROTEIN TM_0124-RELATED"/>
    <property type="match status" value="1"/>
</dbReference>
<keyword evidence="2" id="KW-0813">Transport</keyword>
<dbReference type="PROSITE" id="PS00211">
    <property type="entry name" value="ABC_TRANSPORTER_1"/>
    <property type="match status" value="1"/>
</dbReference>
<dbReference type="AlphaFoldDB" id="A0A0Q2MV25"/>
<dbReference type="GO" id="GO:0005524">
    <property type="term" value="F:ATP binding"/>
    <property type="evidence" value="ECO:0007669"/>
    <property type="project" value="UniProtKB-KW"/>
</dbReference>
<gene>
    <name evidence="6" type="ORF">AMR76_22145</name>
</gene>
<dbReference type="RefSeq" id="WP_055467255.1">
    <property type="nucleotide sequence ID" value="NZ_CP035696.1"/>
</dbReference>
<keyword evidence="3" id="KW-0547">Nucleotide-binding</keyword>
<dbReference type="SMART" id="SM00382">
    <property type="entry name" value="AAA"/>
    <property type="match status" value="1"/>
</dbReference>
<comment type="similarity">
    <text evidence="1">Belongs to the ABC transporter superfamily.</text>
</comment>
<dbReference type="PROSITE" id="PS50893">
    <property type="entry name" value="ABC_TRANSPORTER_2"/>
    <property type="match status" value="1"/>
</dbReference>
<accession>A0A0Q2MV25</accession>
<dbReference type="PANTHER" id="PTHR42734:SF6">
    <property type="entry name" value="MOLYBDATE IMPORT ATP-BINDING PROTEIN MOLC"/>
    <property type="match status" value="1"/>
</dbReference>
<dbReference type="InterPro" id="IPR050153">
    <property type="entry name" value="Metal_Ion_Import_ABC"/>
</dbReference>
<evidence type="ECO:0000256" key="4">
    <source>
        <dbReference type="ARBA" id="ARBA00022840"/>
    </source>
</evidence>
<evidence type="ECO:0000256" key="1">
    <source>
        <dbReference type="ARBA" id="ARBA00005417"/>
    </source>
</evidence>
<dbReference type="Gene3D" id="3.40.50.300">
    <property type="entry name" value="P-loop containing nucleotide triphosphate hydrolases"/>
    <property type="match status" value="1"/>
</dbReference>
<keyword evidence="4" id="KW-0067">ATP-binding</keyword>
<dbReference type="EMBL" id="LKHS01000038">
    <property type="protein sequence ID" value="KQH83567.1"/>
    <property type="molecule type" value="Genomic_DNA"/>
</dbReference>
<evidence type="ECO:0000313" key="7">
    <source>
        <dbReference type="Proteomes" id="UP000051221"/>
    </source>
</evidence>
<protein>
    <submittedName>
        <fullName evidence="6">ABC transporter</fullName>
    </submittedName>
</protein>
<evidence type="ECO:0000313" key="6">
    <source>
        <dbReference type="EMBL" id="KQH83567.1"/>
    </source>
</evidence>
<evidence type="ECO:0000256" key="3">
    <source>
        <dbReference type="ARBA" id="ARBA00022741"/>
    </source>
</evidence>